<evidence type="ECO:0000259" key="1">
    <source>
        <dbReference type="Pfam" id="PF01636"/>
    </source>
</evidence>
<dbReference type="Pfam" id="PF01636">
    <property type="entry name" value="APH"/>
    <property type="match status" value="1"/>
</dbReference>
<keyword evidence="3" id="KW-1185">Reference proteome</keyword>
<dbReference type="AlphaFoldDB" id="A0AAX6MGX9"/>
<comment type="caution">
    <text evidence="2">The sequence shown here is derived from an EMBL/GenBank/DDBJ whole genome shotgun (WGS) entry which is preliminary data.</text>
</comment>
<gene>
    <name evidence="2" type="ORF">Daesc_006229</name>
</gene>
<feature type="domain" description="Aminoglycoside phosphotransferase" evidence="1">
    <location>
        <begin position="80"/>
        <end position="285"/>
    </location>
</feature>
<evidence type="ECO:0000313" key="2">
    <source>
        <dbReference type="EMBL" id="KAK6951706.1"/>
    </source>
</evidence>
<name>A0AAX6MGX9_9PEZI</name>
<dbReference type="InterPro" id="IPR002575">
    <property type="entry name" value="Aminoglycoside_PTrfase"/>
</dbReference>
<dbReference type="InterPro" id="IPR011009">
    <property type="entry name" value="Kinase-like_dom_sf"/>
</dbReference>
<dbReference type="Proteomes" id="UP001369815">
    <property type="component" value="Unassembled WGS sequence"/>
</dbReference>
<accession>A0AAX6MGX9</accession>
<reference evidence="2 3" key="1">
    <citation type="journal article" date="2024" name="Front Chem Biol">
        <title>Unveiling the potential of Daldinia eschscholtzii MFLUCC 19-0629 through bioactivity and bioinformatics studies for enhanced sustainable agriculture production.</title>
        <authorList>
            <person name="Brooks S."/>
            <person name="Weaver J.A."/>
            <person name="Klomchit A."/>
            <person name="Alharthi S.A."/>
            <person name="Onlamun T."/>
            <person name="Nurani R."/>
            <person name="Vong T.K."/>
            <person name="Alberti F."/>
            <person name="Greco C."/>
        </authorList>
    </citation>
    <scope>NUCLEOTIDE SEQUENCE [LARGE SCALE GENOMIC DNA]</scope>
    <source>
        <strain evidence="2">MFLUCC 19-0629</strain>
    </source>
</reference>
<organism evidence="2 3">
    <name type="scientific">Daldinia eschscholtzii</name>
    <dbReference type="NCBI Taxonomy" id="292717"/>
    <lineage>
        <taxon>Eukaryota</taxon>
        <taxon>Fungi</taxon>
        <taxon>Dikarya</taxon>
        <taxon>Ascomycota</taxon>
        <taxon>Pezizomycotina</taxon>
        <taxon>Sordariomycetes</taxon>
        <taxon>Xylariomycetidae</taxon>
        <taxon>Xylariales</taxon>
        <taxon>Hypoxylaceae</taxon>
        <taxon>Daldinia</taxon>
    </lineage>
</organism>
<dbReference type="PANTHER" id="PTHR21310:SF51">
    <property type="entry name" value="AMINOGLYCOSIDE PHOSPHOTRANSFERASE DOMAIN-CONTAINING PROTEIN"/>
    <property type="match status" value="1"/>
</dbReference>
<dbReference type="Gene3D" id="3.90.1200.10">
    <property type="match status" value="1"/>
</dbReference>
<evidence type="ECO:0000313" key="3">
    <source>
        <dbReference type="Proteomes" id="UP001369815"/>
    </source>
</evidence>
<proteinExistence type="predicted"/>
<dbReference type="EMBL" id="JBANMG010000006">
    <property type="protein sequence ID" value="KAK6951706.1"/>
    <property type="molecule type" value="Genomic_DNA"/>
</dbReference>
<dbReference type="SUPFAM" id="SSF56112">
    <property type="entry name" value="Protein kinase-like (PK-like)"/>
    <property type="match status" value="1"/>
</dbReference>
<protein>
    <recommendedName>
        <fullName evidence="1">Aminoglycoside phosphotransferase domain-containing protein</fullName>
    </recommendedName>
</protein>
<dbReference type="PANTHER" id="PTHR21310">
    <property type="entry name" value="AMINOGLYCOSIDE PHOSPHOTRANSFERASE-RELATED-RELATED"/>
    <property type="match status" value="1"/>
</dbReference>
<sequence length="416" mass="47236">MSYIDSEREVFGPLVDIPEESLVLLASDICKRVFNAPGTNGKRVAQVFGSYNIVNIMQLDDFKLVIRIPANGWGSGKTEAAARALESQVATMHLIAQNTSIPVPQIYDFDTTDYNSIGAPYICMSFIPGTPASQVWFRDSDIMRREELRLNILRSLAGAMAQLSQFTFDKMGSISSVDLSSTSLSPCYAWYEGDDGTMQVVTSGPFDSTIAHLDANHDRNNEDNEYNEWDKAEKKIMDAIIPFSVINDKLCHFVLCHPDLDSQNVMVDDQGNVTGLIDWDMTTTMPQCLGYAAYPSWITRDWDPIVYGWPYEDAEDSPETLERYRSYYHDQIIRALGWKGDWKFTEYSHIARAVWIATLSKRNRLEICRKLVQVALDTGKDNALDILYDIGTDYYAEEDWDELKTKLRQVVSPRPN</sequence>
<dbReference type="Gene3D" id="3.30.200.20">
    <property type="entry name" value="Phosphorylase Kinase, domain 1"/>
    <property type="match status" value="1"/>
</dbReference>
<dbReference type="InterPro" id="IPR051678">
    <property type="entry name" value="AGP_Transferase"/>
</dbReference>